<proteinExistence type="predicted"/>
<gene>
    <name evidence="1" type="ORF">FIBSPDRAFT_960598</name>
</gene>
<reference evidence="1 2" key="1">
    <citation type="journal article" date="2016" name="Mol. Biol. Evol.">
        <title>Comparative Genomics of Early-Diverging Mushroom-Forming Fungi Provides Insights into the Origins of Lignocellulose Decay Capabilities.</title>
        <authorList>
            <person name="Nagy L.G."/>
            <person name="Riley R."/>
            <person name="Tritt A."/>
            <person name="Adam C."/>
            <person name="Daum C."/>
            <person name="Floudas D."/>
            <person name="Sun H."/>
            <person name="Yadav J.S."/>
            <person name="Pangilinan J."/>
            <person name="Larsson K.H."/>
            <person name="Matsuura K."/>
            <person name="Barry K."/>
            <person name="Labutti K."/>
            <person name="Kuo R."/>
            <person name="Ohm R.A."/>
            <person name="Bhattacharya S.S."/>
            <person name="Shirouzu T."/>
            <person name="Yoshinaga Y."/>
            <person name="Martin F.M."/>
            <person name="Grigoriev I.V."/>
            <person name="Hibbett D.S."/>
        </authorList>
    </citation>
    <scope>NUCLEOTIDE SEQUENCE [LARGE SCALE GENOMIC DNA]</scope>
    <source>
        <strain evidence="1 2">CBS 109695</strain>
    </source>
</reference>
<sequence>MGLPKQRYLEQGTPEHGAEQHAVFAYYVEAAAVAASQYLEPHEGRMRCGRRRGLRRLLVVLVAWGLPWPLLSLPELRLRSAEVVTSEYRTRRRVVVTAA</sequence>
<dbReference type="AlphaFoldDB" id="A0A166C9N6"/>
<protein>
    <submittedName>
        <fullName evidence="1">Uncharacterized protein</fullName>
    </submittedName>
</protein>
<dbReference type="EMBL" id="KV417633">
    <property type="protein sequence ID" value="KZP13427.1"/>
    <property type="molecule type" value="Genomic_DNA"/>
</dbReference>
<accession>A0A166C9N6</accession>
<evidence type="ECO:0000313" key="1">
    <source>
        <dbReference type="EMBL" id="KZP13427.1"/>
    </source>
</evidence>
<keyword evidence="2" id="KW-1185">Reference proteome</keyword>
<name>A0A166C9N6_9AGAM</name>
<dbReference type="Proteomes" id="UP000076532">
    <property type="component" value="Unassembled WGS sequence"/>
</dbReference>
<organism evidence="1 2">
    <name type="scientific">Athelia psychrophila</name>
    <dbReference type="NCBI Taxonomy" id="1759441"/>
    <lineage>
        <taxon>Eukaryota</taxon>
        <taxon>Fungi</taxon>
        <taxon>Dikarya</taxon>
        <taxon>Basidiomycota</taxon>
        <taxon>Agaricomycotina</taxon>
        <taxon>Agaricomycetes</taxon>
        <taxon>Agaricomycetidae</taxon>
        <taxon>Atheliales</taxon>
        <taxon>Atheliaceae</taxon>
        <taxon>Athelia</taxon>
    </lineage>
</organism>
<evidence type="ECO:0000313" key="2">
    <source>
        <dbReference type="Proteomes" id="UP000076532"/>
    </source>
</evidence>